<gene>
    <name evidence="2" type="ORF">COCSADRAFT_347253</name>
</gene>
<dbReference type="HOGENOM" id="CLU_1234896_0_0_1"/>
<dbReference type="AlphaFoldDB" id="M2SS72"/>
<evidence type="ECO:0000256" key="1">
    <source>
        <dbReference type="SAM" id="MobiDB-lite"/>
    </source>
</evidence>
<proteinExistence type="predicted"/>
<dbReference type="OMA" id="HRDDEMR"/>
<dbReference type="OrthoDB" id="3690105at2759"/>
<accession>M2SS72</accession>
<keyword evidence="3" id="KW-1185">Reference proteome</keyword>
<dbReference type="RefSeq" id="XP_007704667.1">
    <property type="nucleotide sequence ID" value="XM_007706477.1"/>
</dbReference>
<evidence type="ECO:0000313" key="3">
    <source>
        <dbReference type="Proteomes" id="UP000016934"/>
    </source>
</evidence>
<dbReference type="Proteomes" id="UP000016934">
    <property type="component" value="Unassembled WGS sequence"/>
</dbReference>
<dbReference type="KEGG" id="bsc:COCSADRAFT_347253"/>
<evidence type="ECO:0000313" key="2">
    <source>
        <dbReference type="EMBL" id="EMD59662.1"/>
    </source>
</evidence>
<name>M2SS72_COCSN</name>
<reference evidence="2 3" key="1">
    <citation type="journal article" date="2012" name="PLoS Pathog.">
        <title>Diverse lifestyles and strategies of plant pathogenesis encoded in the genomes of eighteen Dothideomycetes fungi.</title>
        <authorList>
            <person name="Ohm R.A."/>
            <person name="Feau N."/>
            <person name="Henrissat B."/>
            <person name="Schoch C.L."/>
            <person name="Horwitz B.A."/>
            <person name="Barry K.W."/>
            <person name="Condon B.J."/>
            <person name="Copeland A.C."/>
            <person name="Dhillon B."/>
            <person name="Glaser F."/>
            <person name="Hesse C.N."/>
            <person name="Kosti I."/>
            <person name="LaButti K."/>
            <person name="Lindquist E.A."/>
            <person name="Lucas S."/>
            <person name="Salamov A.A."/>
            <person name="Bradshaw R.E."/>
            <person name="Ciuffetti L."/>
            <person name="Hamelin R.C."/>
            <person name="Kema G.H.J."/>
            <person name="Lawrence C."/>
            <person name="Scott J.A."/>
            <person name="Spatafora J.W."/>
            <person name="Turgeon B.G."/>
            <person name="de Wit P.J.G.M."/>
            <person name="Zhong S."/>
            <person name="Goodwin S.B."/>
            <person name="Grigoriev I.V."/>
        </authorList>
    </citation>
    <scope>NUCLEOTIDE SEQUENCE [LARGE SCALE GENOMIC DNA]</scope>
    <source>
        <strain evidence="3">ND90Pr / ATCC 201652</strain>
    </source>
</reference>
<dbReference type="EMBL" id="KB445652">
    <property type="protein sequence ID" value="EMD59662.1"/>
    <property type="molecule type" value="Genomic_DNA"/>
</dbReference>
<dbReference type="GeneID" id="19137827"/>
<protein>
    <submittedName>
        <fullName evidence="2">Uncharacterized protein</fullName>
    </submittedName>
</protein>
<feature type="region of interest" description="Disordered" evidence="1">
    <location>
        <begin position="179"/>
        <end position="206"/>
    </location>
</feature>
<sequence length="206" mass="24079">MDGLQTLQQESSVSQMFNQTGKHTYHTFQTNELLSTYSIKDLNRLVHGPNIHAINWTPAVTNVHTGATTTVRHHCSQGSHGWYRCGLQQMVMSTACKKHRDDEMRKVFDKLRKGYPVYGWELNRPDREESNVCSETKMEAIVEASKAEEEELEKQIEERGEVDESVFVYAQMKKREEAQMKERMWQRKDEKERARLGKQGISEREQ</sequence>
<reference evidence="3" key="2">
    <citation type="journal article" date="2013" name="PLoS Genet.">
        <title>Comparative genome structure, secondary metabolite, and effector coding capacity across Cochliobolus pathogens.</title>
        <authorList>
            <person name="Condon B.J."/>
            <person name="Leng Y."/>
            <person name="Wu D."/>
            <person name="Bushley K.E."/>
            <person name="Ohm R.A."/>
            <person name="Otillar R."/>
            <person name="Martin J."/>
            <person name="Schackwitz W."/>
            <person name="Grimwood J."/>
            <person name="MohdZainudin N."/>
            <person name="Xue C."/>
            <person name="Wang R."/>
            <person name="Manning V.A."/>
            <person name="Dhillon B."/>
            <person name="Tu Z.J."/>
            <person name="Steffenson B.J."/>
            <person name="Salamov A."/>
            <person name="Sun H."/>
            <person name="Lowry S."/>
            <person name="LaButti K."/>
            <person name="Han J."/>
            <person name="Copeland A."/>
            <person name="Lindquist E."/>
            <person name="Barry K."/>
            <person name="Schmutz J."/>
            <person name="Baker S.E."/>
            <person name="Ciuffetti L.M."/>
            <person name="Grigoriev I.V."/>
            <person name="Zhong S."/>
            <person name="Turgeon B.G."/>
        </authorList>
    </citation>
    <scope>NUCLEOTIDE SEQUENCE [LARGE SCALE GENOMIC DNA]</scope>
    <source>
        <strain evidence="3">ND90Pr / ATCC 201652</strain>
    </source>
</reference>
<organism evidence="2 3">
    <name type="scientific">Cochliobolus sativus (strain ND90Pr / ATCC 201652)</name>
    <name type="common">Common root rot and spot blotch fungus</name>
    <name type="synonym">Bipolaris sorokiniana</name>
    <dbReference type="NCBI Taxonomy" id="665912"/>
    <lineage>
        <taxon>Eukaryota</taxon>
        <taxon>Fungi</taxon>
        <taxon>Dikarya</taxon>
        <taxon>Ascomycota</taxon>
        <taxon>Pezizomycotina</taxon>
        <taxon>Dothideomycetes</taxon>
        <taxon>Pleosporomycetidae</taxon>
        <taxon>Pleosporales</taxon>
        <taxon>Pleosporineae</taxon>
        <taxon>Pleosporaceae</taxon>
        <taxon>Bipolaris</taxon>
    </lineage>
</organism>